<organism evidence="2 3">
    <name type="scientific">Colletotrichum nymphaeae SA-01</name>
    <dbReference type="NCBI Taxonomy" id="1460502"/>
    <lineage>
        <taxon>Eukaryota</taxon>
        <taxon>Fungi</taxon>
        <taxon>Dikarya</taxon>
        <taxon>Ascomycota</taxon>
        <taxon>Pezizomycotina</taxon>
        <taxon>Sordariomycetes</taxon>
        <taxon>Hypocreomycetidae</taxon>
        <taxon>Glomerellales</taxon>
        <taxon>Glomerellaceae</taxon>
        <taxon>Colletotrichum</taxon>
        <taxon>Colletotrichum acutatum species complex</taxon>
    </lineage>
</organism>
<sequence length="330" mass="36314">MPVQILRDAGANLAACSRGVRTYCHRLYLRILGRDGAPRQGEDVQQRGRVANPLVILVIEIFTTDFSMSRAMVAQLGFGFVYGVAVSALHLPLGPRTRLRTVLALAGVVPAAVYLFPGGPTLHVLPMIVISAAAGTEIQHSLLFRSRTWTADSVLRPQSSVECLLVAWLIAVGGNVKEVNHFIQAGAVLCLDVLSSSVATRSLTRFFLRVVLVTLGLACLVQQFLPSSTPKNLDRRGEVTCSSQGQKGWPRPEVLMVIGFFVTPGMAVLYKDVREVFIPRVYNWIFRRQRAQEDEENPAANGVLPIQDNQLPAWGDIEEELQAGIEQWMD</sequence>
<accession>A0A135S3V6</accession>
<feature type="transmembrane region" description="Helical" evidence="1">
    <location>
        <begin position="99"/>
        <end position="116"/>
    </location>
</feature>
<name>A0A135S3V6_9PEZI</name>
<keyword evidence="3" id="KW-1185">Reference proteome</keyword>
<feature type="transmembrane region" description="Helical" evidence="1">
    <location>
        <begin position="206"/>
        <end position="225"/>
    </location>
</feature>
<evidence type="ECO:0000313" key="3">
    <source>
        <dbReference type="Proteomes" id="UP000070054"/>
    </source>
</evidence>
<protein>
    <submittedName>
        <fullName evidence="2">Uncharacterized protein</fullName>
    </submittedName>
</protein>
<comment type="caution">
    <text evidence="2">The sequence shown here is derived from an EMBL/GenBank/DDBJ whole genome shotgun (WGS) entry which is preliminary data.</text>
</comment>
<dbReference type="Proteomes" id="UP000070054">
    <property type="component" value="Unassembled WGS sequence"/>
</dbReference>
<evidence type="ECO:0000313" key="2">
    <source>
        <dbReference type="EMBL" id="KXH30541.1"/>
    </source>
</evidence>
<keyword evidence="1" id="KW-1133">Transmembrane helix</keyword>
<feature type="transmembrane region" description="Helical" evidence="1">
    <location>
        <begin position="72"/>
        <end position="92"/>
    </location>
</feature>
<keyword evidence="1" id="KW-0472">Membrane</keyword>
<reference evidence="2 3" key="1">
    <citation type="submission" date="2014-02" db="EMBL/GenBank/DDBJ databases">
        <title>The genome sequence of Colletotrichum nymphaeae SA-01.</title>
        <authorList>
            <person name="Baroncelli R."/>
            <person name="Thon M.R."/>
        </authorList>
    </citation>
    <scope>NUCLEOTIDE SEQUENCE [LARGE SCALE GENOMIC DNA]</scope>
    <source>
        <strain evidence="2 3">SA-01</strain>
    </source>
</reference>
<feature type="transmembrane region" description="Helical" evidence="1">
    <location>
        <begin position="254"/>
        <end position="270"/>
    </location>
</feature>
<gene>
    <name evidence="2" type="ORF">CNYM01_02952</name>
</gene>
<dbReference type="AlphaFoldDB" id="A0A135S3V6"/>
<proteinExistence type="predicted"/>
<dbReference type="EMBL" id="JEMN01001656">
    <property type="protein sequence ID" value="KXH30541.1"/>
    <property type="molecule type" value="Genomic_DNA"/>
</dbReference>
<feature type="transmembrane region" description="Helical" evidence="1">
    <location>
        <begin position="122"/>
        <end position="138"/>
    </location>
</feature>
<evidence type="ECO:0000256" key="1">
    <source>
        <dbReference type="SAM" id="Phobius"/>
    </source>
</evidence>
<keyword evidence="1" id="KW-0812">Transmembrane</keyword>
<dbReference type="OrthoDB" id="10400046at2759"/>